<keyword evidence="2" id="KW-0597">Phosphoprotein</keyword>
<dbReference type="FunFam" id="3.40.1090.10:FF:000003">
    <property type="entry name" value="Patatin-like phospholipase domain-containing protein 2"/>
    <property type="match status" value="1"/>
</dbReference>
<evidence type="ECO:0000256" key="10">
    <source>
        <dbReference type="SAM" id="Phobius"/>
    </source>
</evidence>
<dbReference type="PROSITE" id="PS00018">
    <property type="entry name" value="EF_HAND_1"/>
    <property type="match status" value="4"/>
</dbReference>
<feature type="domain" description="EF-hand" evidence="11">
    <location>
        <begin position="1413"/>
        <end position="1448"/>
    </location>
</feature>
<evidence type="ECO:0000256" key="9">
    <source>
        <dbReference type="SAM" id="MobiDB-lite"/>
    </source>
</evidence>
<evidence type="ECO:0000256" key="5">
    <source>
        <dbReference type="ARBA" id="ARBA00022801"/>
    </source>
</evidence>
<evidence type="ECO:0000313" key="13">
    <source>
        <dbReference type="EMBL" id="KAK3536007.1"/>
    </source>
</evidence>
<dbReference type="InterPro" id="IPR002048">
    <property type="entry name" value="EF_hand_dom"/>
</dbReference>
<evidence type="ECO:0000256" key="4">
    <source>
        <dbReference type="ARBA" id="ARBA00022737"/>
    </source>
</evidence>
<evidence type="ECO:0000256" key="8">
    <source>
        <dbReference type="PROSITE-ProRule" id="PRU01161"/>
    </source>
</evidence>
<feature type="domain" description="EF-hand" evidence="11">
    <location>
        <begin position="75"/>
        <end position="110"/>
    </location>
</feature>
<gene>
    <name evidence="13" type="ORF">QTP70_024502</name>
</gene>
<evidence type="ECO:0000256" key="7">
    <source>
        <dbReference type="ARBA" id="ARBA00023098"/>
    </source>
</evidence>
<dbReference type="InterPro" id="IPR011992">
    <property type="entry name" value="EF-hand-dom_pair"/>
</dbReference>
<sequence>MTSATPSSPGLEDLRPMSRGITIIPRSRSASRSSSQDTQRRNNLQCDSASSVQSVADESLSSLDIERMLLQKVNDRKDDLKAAFRAFDVESSGSVTKGEFRRVIEGFLLPLTRSQFDGLLAKVPKRQNGTIPYVEFLKQYCKVSSSPIRSMSCYRSASGSRSQRSWPLGELQRRLKDKIGGNVKNITRAFRLFDYNRDGQIQQHEMRRVLESYCFPLSHQEFHRLWSHYSPNNSQVISYKEFLEKLGVDCENYRKIAPDSTKLALNWDAANRTKARPKSRTSAWETSSVTQYSLDEIHTMFLKKMSVNYAVVEKALQALDITDSGIVSYDDLKSVLSSFLFPINHSSFLGLLNRFGVNPAELVQWRKFIALFREEGQMLPAVKDAGPAASKLSSVEEVLPRLREQILEVLPHLKRAFLVFDENRTGLVSRGDLRRLLESLSFTLTDEQFRGLTDLLHVPHSGSISYQDVLDFFQKERPAEVVREQISESTEKPEVHTQHTAQSPSATAAWTVVEAVLKEQLSEHYASLMSSLSETDPNQSFTIPPEDLRKLLQQYGLALSDRHFNKLCEPFMESGAVNYKLLLTSLGMSMWNGKTKSIKKGLDLTERNESADVKKQAVVNVVLKKLRERLQMRGLTLQQCLMDTSRNSASVLDLRDFQKILDDCRISLQAPQFQALVQSLGFFNGPVSFSDFIDKYEGALAKEHIEEHQTITNNVKAVSFMSAEDCLNQLEERIKEHHKDVLTAFRLMDRNRDGLVNYSDFRVLFDSLGFVTKEKEYQRLLELLGFKPGSTLNYAEFYSRIRSDRKIGTNLITSMTADQLLDRACEQVHAYLVATAHTRGSELSKAFNQYGEDSESKITKNDLRCILYKYYLPITPREFEKIWARYDDDGKGYITPTEFLNKLNITPHESTQCPVGKTIYRTTSQNLLTGAELNNLKECLVLSFEDVRQSLTELDKMGGGHVTAMDLLVLLKTHGFQIEDHQLLGLINNLGLDVCKLSYHDFLNRIAGPKVSCRSGMASPVSPSVISSVSGDSVENLSPDRALQRVRELVTNSLDTLPKAFTTFDKSRNGKIAQTEFRRVLDHFCIKLSDVQFRHLLAKLSVKDEESKVDWKQFLHVFNLHNQETSEEWLEKINKVRFPNQTHLLPIGDVLGRIQEVVSARIYTITKEMMDLDYAGVNMISKVNFRNICDHHFMRLTDEQFEALWKMLPTNTFGNLDYREFLKKFSREPGDRGNTRGSPSPSPECSPVAVPQCPKTAPCNLGRSKSFSPDQLRPSSSVCGQSTVSTLLNSEAVERRLRSQIRSCWREVQRKCREADTVSSGEIDVEIFLGILEDFHISLTHAQFEQLSDKYNIRSKECLSYPEFLQHFVLTLKPQANTFSRRRKLHIPSTMSSGPLSKRCIETLLRLCPSVQLSWRTLKQAFNSCDKKRTGKISLQDFRKSVLLFVVPCIFIIFYFDAKCCENLMAIAKEARKGMLSSMHPSFNLLKLTRQLMVRDLPDNAHLLASGKLCVSLTRLSDWKNVLVSEFTSRDDLIQALFCSCFFPVYCGVVPPRYQGIRYVDGALSDSTPYSSLKNTITVSPFSGESDICPDDNPVYCQEVRHCNMSLNVNLANVHRVVQAFFPPEPEVMAEICHNGYKDALVFLKENDLLGQDSLMTELLLNRRQSCVLDKQEVNLLPVSVQKVFSQACTKKDEWKRELLLVKLLTSTLMVCVLPVEVVCFMLLRLAGWMMEKASDRLCLQEHNTTEGFDSTSLGLPNQVIVSPRSRPSPFLDHVVTFFGSWVTIHTYTMHKNGLGSKT</sequence>
<dbReference type="FunFam" id="1.10.238.10:FF:000121">
    <property type="entry name" value="EF-hand calcium-binding domain-containing protein 6"/>
    <property type="match status" value="1"/>
</dbReference>
<dbReference type="SMART" id="SM00054">
    <property type="entry name" value="EFh"/>
    <property type="match status" value="11"/>
</dbReference>
<dbReference type="GO" id="GO:0005509">
    <property type="term" value="F:calcium ion binding"/>
    <property type="evidence" value="ECO:0007669"/>
    <property type="project" value="InterPro"/>
</dbReference>
<feature type="domain" description="EF-hand" evidence="11">
    <location>
        <begin position="1052"/>
        <end position="1087"/>
    </location>
</feature>
<feature type="compositionally biased region" description="Polar residues" evidence="9">
    <location>
        <begin position="41"/>
        <end position="50"/>
    </location>
</feature>
<evidence type="ECO:0000256" key="6">
    <source>
        <dbReference type="ARBA" id="ARBA00022837"/>
    </source>
</evidence>
<keyword evidence="10" id="KW-0812">Transmembrane</keyword>
<feature type="short sequence motif" description="DGA/G" evidence="8">
    <location>
        <begin position="1561"/>
        <end position="1563"/>
    </location>
</feature>
<dbReference type="GO" id="GO:0006629">
    <property type="term" value="P:lipid metabolic process"/>
    <property type="evidence" value="ECO:0007669"/>
    <property type="project" value="UniProtKB-KW"/>
</dbReference>
<evidence type="ECO:0000256" key="1">
    <source>
        <dbReference type="ARBA" id="ARBA00013279"/>
    </source>
</evidence>
<dbReference type="EC" id="3.1.1.3" evidence="1"/>
<dbReference type="InterPro" id="IPR052603">
    <property type="entry name" value="EFCB6"/>
</dbReference>
<comment type="caution">
    <text evidence="13">The sequence shown here is derived from an EMBL/GenBank/DDBJ whole genome shotgun (WGS) entry which is preliminary data.</text>
</comment>
<keyword evidence="14" id="KW-1185">Reference proteome</keyword>
<keyword evidence="3" id="KW-0479">Metal-binding</keyword>
<evidence type="ECO:0000259" key="11">
    <source>
        <dbReference type="PROSITE" id="PS50222"/>
    </source>
</evidence>
<feature type="domain" description="EF-hand" evidence="11">
    <location>
        <begin position="181"/>
        <end position="216"/>
    </location>
</feature>
<dbReference type="Proteomes" id="UP001274896">
    <property type="component" value="Unassembled WGS sequence"/>
</dbReference>
<dbReference type="InterPro" id="IPR016035">
    <property type="entry name" value="Acyl_Trfase/lysoPLipase"/>
</dbReference>
<dbReference type="Pfam" id="PF08976">
    <property type="entry name" value="EF-hand_11"/>
    <property type="match status" value="1"/>
</dbReference>
<keyword evidence="10" id="KW-0472">Membrane</keyword>
<keyword evidence="6" id="KW-0106">Calcium</keyword>
<dbReference type="Gene3D" id="1.10.238.10">
    <property type="entry name" value="EF-hand"/>
    <property type="match status" value="8"/>
</dbReference>
<feature type="domain" description="EF-hand" evidence="11">
    <location>
        <begin position="307"/>
        <end position="342"/>
    </location>
</feature>
<keyword evidence="10" id="KW-1133">Transmembrane helix</keyword>
<dbReference type="EMBL" id="JAUCMX010000009">
    <property type="protein sequence ID" value="KAK3536007.1"/>
    <property type="molecule type" value="Genomic_DNA"/>
</dbReference>
<reference evidence="13" key="1">
    <citation type="submission" date="2023-06" db="EMBL/GenBank/DDBJ databases">
        <title>Male Hemibagrus guttatus genome.</title>
        <authorList>
            <person name="Bian C."/>
        </authorList>
    </citation>
    <scope>NUCLEOTIDE SEQUENCE</scope>
    <source>
        <strain evidence="13">Male_cb2023</strain>
        <tissue evidence="13">Muscle</tissue>
    </source>
</reference>
<dbReference type="CDD" id="cd00051">
    <property type="entry name" value="EFh"/>
    <property type="match status" value="2"/>
</dbReference>
<dbReference type="PROSITE" id="PS50222">
    <property type="entry name" value="EF_HAND_2"/>
    <property type="match status" value="8"/>
</dbReference>
<keyword evidence="7" id="KW-0443">Lipid metabolism</keyword>
<feature type="compositionally biased region" description="Low complexity" evidence="9">
    <location>
        <begin position="26"/>
        <end position="35"/>
    </location>
</feature>
<feature type="domain" description="PNPLA" evidence="12">
    <location>
        <begin position="1405"/>
        <end position="1574"/>
    </location>
</feature>
<dbReference type="PANTHER" id="PTHR20875:SF2">
    <property type="entry name" value="EF-HAND CALCIUM-BINDING DOMAIN-CONTAINING PROTEIN 6"/>
    <property type="match status" value="1"/>
</dbReference>
<dbReference type="Pfam" id="PF13499">
    <property type="entry name" value="EF-hand_7"/>
    <property type="match status" value="3"/>
</dbReference>
<dbReference type="PROSITE" id="PS51635">
    <property type="entry name" value="PNPLA"/>
    <property type="match status" value="1"/>
</dbReference>
<keyword evidence="5" id="KW-0378">Hydrolase</keyword>
<dbReference type="Pfam" id="PF13202">
    <property type="entry name" value="EF-hand_5"/>
    <property type="match status" value="1"/>
</dbReference>
<feature type="region of interest" description="Disordered" evidence="9">
    <location>
        <begin position="1227"/>
        <end position="1250"/>
    </location>
</feature>
<dbReference type="PANTHER" id="PTHR20875">
    <property type="entry name" value="EF-HAND CALCIUM-BINDING DOMAIN-CONTAINING PROTEIN 6-RELATED"/>
    <property type="match status" value="1"/>
</dbReference>
<feature type="domain" description="EF-hand" evidence="11">
    <location>
        <begin position="408"/>
        <end position="443"/>
    </location>
</feature>
<dbReference type="InterPro" id="IPR018247">
    <property type="entry name" value="EF_Hand_1_Ca_BS"/>
</dbReference>
<dbReference type="SUPFAM" id="SSF47473">
    <property type="entry name" value="EF-hand"/>
    <property type="match status" value="6"/>
</dbReference>
<evidence type="ECO:0000256" key="2">
    <source>
        <dbReference type="ARBA" id="ARBA00022553"/>
    </source>
</evidence>
<feature type="domain" description="EF-hand" evidence="11">
    <location>
        <begin position="874"/>
        <end position="909"/>
    </location>
</feature>
<organism evidence="13 14">
    <name type="scientific">Hemibagrus guttatus</name>
    <dbReference type="NCBI Taxonomy" id="175788"/>
    <lineage>
        <taxon>Eukaryota</taxon>
        <taxon>Metazoa</taxon>
        <taxon>Chordata</taxon>
        <taxon>Craniata</taxon>
        <taxon>Vertebrata</taxon>
        <taxon>Euteleostomi</taxon>
        <taxon>Actinopterygii</taxon>
        <taxon>Neopterygii</taxon>
        <taxon>Teleostei</taxon>
        <taxon>Ostariophysi</taxon>
        <taxon>Siluriformes</taxon>
        <taxon>Bagridae</taxon>
        <taxon>Hemibagrus</taxon>
    </lineage>
</organism>
<proteinExistence type="predicted"/>
<evidence type="ECO:0000259" key="12">
    <source>
        <dbReference type="PROSITE" id="PS51635"/>
    </source>
</evidence>
<feature type="region of interest" description="Disordered" evidence="9">
    <location>
        <begin position="1"/>
        <end position="50"/>
    </location>
</feature>
<keyword evidence="4" id="KW-0677">Repeat</keyword>
<dbReference type="InterPro" id="IPR015070">
    <property type="entry name" value="EF_hand_DJBP"/>
</dbReference>
<dbReference type="GO" id="GO:0005654">
    <property type="term" value="C:nucleoplasm"/>
    <property type="evidence" value="ECO:0007669"/>
    <property type="project" value="TreeGrafter"/>
</dbReference>
<feature type="non-terminal residue" evidence="13">
    <location>
        <position position="1"/>
    </location>
</feature>
<feature type="domain" description="EF-hand" evidence="11">
    <location>
        <begin position="736"/>
        <end position="771"/>
    </location>
</feature>
<dbReference type="GO" id="GO:0004806">
    <property type="term" value="F:triacylglycerol lipase activity"/>
    <property type="evidence" value="ECO:0007669"/>
    <property type="project" value="UniProtKB-EC"/>
</dbReference>
<accession>A0AAE0QXE7</accession>
<protein>
    <recommendedName>
        <fullName evidence="1">triacylglycerol lipase</fullName>
        <ecNumber evidence="1">3.1.1.3</ecNumber>
    </recommendedName>
</protein>
<dbReference type="InterPro" id="IPR002641">
    <property type="entry name" value="PNPLA_dom"/>
</dbReference>
<evidence type="ECO:0000256" key="3">
    <source>
        <dbReference type="ARBA" id="ARBA00022723"/>
    </source>
</evidence>
<dbReference type="SUPFAM" id="SSF52151">
    <property type="entry name" value="FabD/lysophospholipase-like"/>
    <property type="match status" value="1"/>
</dbReference>
<comment type="caution">
    <text evidence="8">Lacks conserved residue(s) required for the propagation of feature annotation.</text>
</comment>
<dbReference type="Gene3D" id="3.40.1090.10">
    <property type="entry name" value="Cytosolic phospholipase A2 catalytic domain"/>
    <property type="match status" value="1"/>
</dbReference>
<evidence type="ECO:0000313" key="14">
    <source>
        <dbReference type="Proteomes" id="UP001274896"/>
    </source>
</evidence>
<feature type="transmembrane region" description="Helical" evidence="10">
    <location>
        <begin position="1700"/>
        <end position="1724"/>
    </location>
</feature>
<name>A0AAE0QXE7_9TELE</name>